<gene>
    <name evidence="3" type="ORF">SAMN02745728_00745</name>
</gene>
<accession>A0A1M7SC37</accession>
<dbReference type="Gene3D" id="3.90.550.10">
    <property type="entry name" value="Spore Coat Polysaccharide Biosynthesis Protein SpsA, Chain A"/>
    <property type="match status" value="1"/>
</dbReference>
<dbReference type="STRING" id="1121455.SAMN02745728_00745"/>
<evidence type="ECO:0000259" key="2">
    <source>
        <dbReference type="Pfam" id="PF00535"/>
    </source>
</evidence>
<dbReference type="Proteomes" id="UP000186469">
    <property type="component" value="Unassembled WGS sequence"/>
</dbReference>
<keyword evidence="4" id="KW-1185">Reference proteome</keyword>
<dbReference type="AlphaFoldDB" id="A0A1M7SC37"/>
<dbReference type="OrthoDB" id="9815923at2"/>
<dbReference type="InterPro" id="IPR001173">
    <property type="entry name" value="Glyco_trans_2-like"/>
</dbReference>
<dbReference type="GO" id="GO:0016740">
    <property type="term" value="F:transferase activity"/>
    <property type="evidence" value="ECO:0007669"/>
    <property type="project" value="UniProtKB-KW"/>
</dbReference>
<dbReference type="Pfam" id="PF00535">
    <property type="entry name" value="Glycos_transf_2"/>
    <property type="match status" value="1"/>
</dbReference>
<dbReference type="PANTHER" id="PTHR43630">
    <property type="entry name" value="POLY-BETA-1,6-N-ACETYL-D-GLUCOSAMINE SYNTHASE"/>
    <property type="match status" value="1"/>
</dbReference>
<reference evidence="3 4" key="1">
    <citation type="submission" date="2016-12" db="EMBL/GenBank/DDBJ databases">
        <authorList>
            <person name="Song W.-J."/>
            <person name="Kurnit D.M."/>
        </authorList>
    </citation>
    <scope>NUCLEOTIDE SEQUENCE [LARGE SCALE GENOMIC DNA]</scope>
    <source>
        <strain evidence="3 4">DSM 11393</strain>
    </source>
</reference>
<dbReference type="SUPFAM" id="SSF53448">
    <property type="entry name" value="Nucleotide-diphospho-sugar transferases"/>
    <property type="match status" value="1"/>
</dbReference>
<dbReference type="InterPro" id="IPR029044">
    <property type="entry name" value="Nucleotide-diphossugar_trans"/>
</dbReference>
<sequence>MSEDNVDKFNSNNDFELTALILTYNSERLIKACLESLAFCTRIIVVDSHSTDNTQQIVKDFGATLLIRAWEGPYPQLQFGFKYIEENIVNANPKLKHWILCIDSDEVCDLALQKNIQQVLTEPTLEQKECTAFGINRLSWYYDRFMYHSSWHPDWLNRLFVFGELEIKMSGAHYSFHPKSKAGKLDGLLYHYPYTGFFNQLEKLNSYAEQGANDLRKKGRKGGILVGLIHAKVCFIRKYILKRGFLDGRAGFILAAHDAFYTFLKYVRIPDASWGKPYNHFESQQQAKKN</sequence>
<evidence type="ECO:0000313" key="3">
    <source>
        <dbReference type="EMBL" id="SHN56048.1"/>
    </source>
</evidence>
<keyword evidence="3" id="KW-0808">Transferase</keyword>
<dbReference type="RefSeq" id="WP_072696436.1">
    <property type="nucleotide sequence ID" value="NZ_FRDI01000003.1"/>
</dbReference>
<dbReference type="PANTHER" id="PTHR43630:SF2">
    <property type="entry name" value="GLYCOSYLTRANSFERASE"/>
    <property type="match status" value="1"/>
</dbReference>
<dbReference type="EMBL" id="FRDI01000003">
    <property type="protein sequence ID" value="SHN56048.1"/>
    <property type="molecule type" value="Genomic_DNA"/>
</dbReference>
<proteinExistence type="inferred from homology"/>
<comment type="similarity">
    <text evidence="1">Belongs to the glycosyltransferase 2 family. WaaE/KdtX subfamily.</text>
</comment>
<organism evidence="3 4">
    <name type="scientific">Desulfovibrio litoralis DSM 11393</name>
    <dbReference type="NCBI Taxonomy" id="1121455"/>
    <lineage>
        <taxon>Bacteria</taxon>
        <taxon>Pseudomonadati</taxon>
        <taxon>Thermodesulfobacteriota</taxon>
        <taxon>Desulfovibrionia</taxon>
        <taxon>Desulfovibrionales</taxon>
        <taxon>Desulfovibrionaceae</taxon>
        <taxon>Desulfovibrio</taxon>
    </lineage>
</organism>
<protein>
    <submittedName>
        <fullName evidence="3">Glycosyl transferase family 2</fullName>
    </submittedName>
</protein>
<evidence type="ECO:0000256" key="1">
    <source>
        <dbReference type="ARBA" id="ARBA00038494"/>
    </source>
</evidence>
<feature type="domain" description="Glycosyltransferase 2-like" evidence="2">
    <location>
        <begin position="19"/>
        <end position="114"/>
    </location>
</feature>
<dbReference type="CDD" id="cd02511">
    <property type="entry name" value="Beta4Glucosyltransferase"/>
    <property type="match status" value="1"/>
</dbReference>
<name>A0A1M7SC37_9BACT</name>
<evidence type="ECO:0000313" key="4">
    <source>
        <dbReference type="Proteomes" id="UP000186469"/>
    </source>
</evidence>